<dbReference type="PANTHER" id="PTHR23282:SF101">
    <property type="entry name" value="MAM DOMAIN-CONTAINING PROTEIN"/>
    <property type="match status" value="1"/>
</dbReference>
<dbReference type="InterPro" id="IPR013320">
    <property type="entry name" value="ConA-like_dom_sf"/>
</dbReference>
<dbReference type="SUPFAM" id="SSF49899">
    <property type="entry name" value="Concanavalin A-like lectins/glucanases"/>
    <property type="match status" value="2"/>
</dbReference>
<dbReference type="InterPro" id="IPR000998">
    <property type="entry name" value="MAM_dom"/>
</dbReference>
<dbReference type="Pfam" id="PF00629">
    <property type="entry name" value="MAM"/>
    <property type="match status" value="2"/>
</dbReference>
<dbReference type="Gene3D" id="2.60.120.200">
    <property type="match status" value="2"/>
</dbReference>
<feature type="non-terminal residue" evidence="3">
    <location>
        <position position="1"/>
    </location>
</feature>
<name>A0ABM1RYJ2_LIMPO</name>
<dbReference type="Proteomes" id="UP000694941">
    <property type="component" value="Unplaced"/>
</dbReference>
<reference evidence="3" key="1">
    <citation type="submission" date="2025-08" db="UniProtKB">
        <authorList>
            <consortium name="RefSeq"/>
        </authorList>
    </citation>
    <scope>IDENTIFICATION</scope>
    <source>
        <tissue evidence="3">Muscle</tissue>
    </source>
</reference>
<organism evidence="2 3">
    <name type="scientific">Limulus polyphemus</name>
    <name type="common">Atlantic horseshoe crab</name>
    <dbReference type="NCBI Taxonomy" id="6850"/>
    <lineage>
        <taxon>Eukaryota</taxon>
        <taxon>Metazoa</taxon>
        <taxon>Ecdysozoa</taxon>
        <taxon>Arthropoda</taxon>
        <taxon>Chelicerata</taxon>
        <taxon>Merostomata</taxon>
        <taxon>Xiphosura</taxon>
        <taxon>Limulidae</taxon>
        <taxon>Limulus</taxon>
    </lineage>
</organism>
<feature type="domain" description="MAM" evidence="1">
    <location>
        <begin position="246"/>
        <end position="330"/>
    </location>
</feature>
<evidence type="ECO:0000313" key="3">
    <source>
        <dbReference type="RefSeq" id="XP_022236447.1"/>
    </source>
</evidence>
<evidence type="ECO:0000313" key="2">
    <source>
        <dbReference type="Proteomes" id="UP000694941"/>
    </source>
</evidence>
<proteinExistence type="predicted"/>
<evidence type="ECO:0000259" key="1">
    <source>
        <dbReference type="PROSITE" id="PS50060"/>
    </source>
</evidence>
<accession>A0ABM1RYJ2</accession>
<dbReference type="SMART" id="SM00137">
    <property type="entry name" value="MAM"/>
    <property type="match status" value="1"/>
</dbReference>
<feature type="domain" description="MAM" evidence="1">
    <location>
        <begin position="24"/>
        <end position="225"/>
    </location>
</feature>
<dbReference type="PROSITE" id="PS50060">
    <property type="entry name" value="MAM_2"/>
    <property type="match status" value="2"/>
</dbReference>
<keyword evidence="2" id="KW-1185">Reference proteome</keyword>
<gene>
    <name evidence="3" type="primary">LOC111083979</name>
</gene>
<sequence length="351" mass="39056">HRNKRQEIDFVDEVPPPVVDNPEDSCDFGNGLLLKLCTWSNPLNTPSSLRWKTGRGVTSNWFGGPRTDHTSANADGGYAFFETSYRETDDQREQFPNGQTSQFQNSERRTTALLVSQNMSQTDPSGFCVSFFYAINGLSAQSLKMLLIDGETLEKRTLWESTDGLEGSWRKGEVGYTYEKTHQVEIMIEGVPKNHSDPSRIFRGYIALDDIRFESLSGGASNCLGKCRSLLKFFNINYSSDNNPICMTFATHMFGNGIGTLRILKRSQGTNEISTIWEISGPSGNRWYEARVPVSSPKPFQLIFEATVGKNYLGDIAIDNIAFRPGTCPIFPQTASPTSGNCLKCSLLCPS</sequence>
<dbReference type="PANTHER" id="PTHR23282">
    <property type="entry name" value="APICAL ENDOSOMAL GLYCOPROTEIN PRECURSOR"/>
    <property type="match status" value="1"/>
</dbReference>
<dbReference type="InterPro" id="IPR051560">
    <property type="entry name" value="MAM_domain-containing"/>
</dbReference>
<dbReference type="CDD" id="cd06263">
    <property type="entry name" value="MAM"/>
    <property type="match status" value="1"/>
</dbReference>
<dbReference type="RefSeq" id="XP_022236447.1">
    <property type="nucleotide sequence ID" value="XM_022380739.1"/>
</dbReference>
<protein>
    <submittedName>
        <fullName evidence="3">MAM and LDL-receptor class A domain-containing protein 1-like</fullName>
    </submittedName>
</protein>
<dbReference type="GeneID" id="111083979"/>